<dbReference type="AlphaFoldDB" id="A0A6N3BRD8"/>
<organism evidence="1">
    <name type="scientific">Collinsella intestinalis</name>
    <dbReference type="NCBI Taxonomy" id="147207"/>
    <lineage>
        <taxon>Bacteria</taxon>
        <taxon>Bacillati</taxon>
        <taxon>Actinomycetota</taxon>
        <taxon>Coriobacteriia</taxon>
        <taxon>Coriobacteriales</taxon>
        <taxon>Coriobacteriaceae</taxon>
        <taxon>Collinsella</taxon>
    </lineage>
</organism>
<protein>
    <submittedName>
        <fullName evidence="1">Uncharacterized protein</fullName>
    </submittedName>
</protein>
<gene>
    <name evidence="1" type="ORF">CILFYP54_00636</name>
</gene>
<reference evidence="1" key="1">
    <citation type="submission" date="2019-11" db="EMBL/GenBank/DDBJ databases">
        <authorList>
            <person name="Feng L."/>
        </authorList>
    </citation>
    <scope>NUCLEOTIDE SEQUENCE</scope>
    <source>
        <strain evidence="1">CintestinalisLFYP54</strain>
    </source>
</reference>
<name>A0A6N3BRD8_9ACTN</name>
<evidence type="ECO:0000313" key="1">
    <source>
        <dbReference type="EMBL" id="VYU05228.1"/>
    </source>
</evidence>
<sequence>MSRSLKVGFSFGLRRAVVRLEGAVRPAVRFFRLR</sequence>
<proteinExistence type="predicted"/>
<dbReference type="EMBL" id="CACRTN010000015">
    <property type="protein sequence ID" value="VYU05228.1"/>
    <property type="molecule type" value="Genomic_DNA"/>
</dbReference>
<accession>A0A6N3BRD8</accession>